<keyword evidence="4" id="KW-1185">Reference proteome</keyword>
<name>A0A238FJI3_9BASI</name>
<dbReference type="EMBL" id="FMSP01000007">
    <property type="protein sequence ID" value="SCV71338.1"/>
    <property type="molecule type" value="Genomic_DNA"/>
</dbReference>
<comment type="similarity">
    <text evidence="1">Belongs to the UPF0585 family.</text>
</comment>
<evidence type="ECO:0000313" key="4">
    <source>
        <dbReference type="Proteomes" id="UP000198372"/>
    </source>
</evidence>
<dbReference type="PANTHER" id="PTHR20974">
    <property type="entry name" value="UPF0585 PROTEIN CG18661"/>
    <property type="match status" value="1"/>
</dbReference>
<dbReference type="InterPro" id="IPR029063">
    <property type="entry name" value="SAM-dependent_MTases_sf"/>
</dbReference>
<gene>
    <name evidence="3" type="ORF">BQ2448_2926</name>
</gene>
<protein>
    <submittedName>
        <fullName evidence="3">BQ2448_2926 protein</fullName>
    </submittedName>
</protein>
<feature type="compositionally biased region" description="Basic and acidic residues" evidence="2">
    <location>
        <begin position="9"/>
        <end position="26"/>
    </location>
</feature>
<dbReference type="PANTHER" id="PTHR20974:SF0">
    <property type="entry name" value="UPF0585 PROTEIN CG18661"/>
    <property type="match status" value="1"/>
</dbReference>
<dbReference type="OrthoDB" id="10258744at2759"/>
<sequence length="309" mass="34900">MTSSPPQGPKEDAAYDDHTTVEKEGPKYPWTLAPPTYQQGLESRILTNLVPLFRPFFEALQEPSHPTRTPSKILELASGNGTHVLVYAQNFPPTPTSSGKEKRRNVVYQPTECDPYNCRLVDEKTQGVDLGEEKVIRRCRRLDLVVQEDWERLNDARQDGDGDDGEGWDLVMGHNFIHMVPWSVFGLARGVDQEPKKTPDTDISFAQHTPIFILPLSPQGPTTLFQRLRPQMRPQGKLLIYGPMKSDQGYFSENDENFDTMIRSRPGSQGIGLRSIQGIGRLAQENGWVLEREIAVAMGNWVLVFVVKE</sequence>
<feature type="region of interest" description="Disordered" evidence="2">
    <location>
        <begin position="1"/>
        <end position="30"/>
    </location>
</feature>
<dbReference type="AlphaFoldDB" id="A0A238FJI3"/>
<accession>A0A238FJI3</accession>
<dbReference type="InterPro" id="IPR010342">
    <property type="entry name" value="DUF938"/>
</dbReference>
<dbReference type="Proteomes" id="UP000198372">
    <property type="component" value="Unassembled WGS sequence"/>
</dbReference>
<reference evidence="4" key="1">
    <citation type="submission" date="2016-09" db="EMBL/GenBank/DDBJ databases">
        <authorList>
            <person name="Jeantristanb JTB J.-T."/>
            <person name="Ricardo R."/>
        </authorList>
    </citation>
    <scope>NUCLEOTIDE SEQUENCE [LARGE SCALE GENOMIC DNA]</scope>
</reference>
<evidence type="ECO:0000256" key="2">
    <source>
        <dbReference type="SAM" id="MobiDB-lite"/>
    </source>
</evidence>
<organism evidence="3 4">
    <name type="scientific">Microbotryum intermedium</name>
    <dbReference type="NCBI Taxonomy" id="269621"/>
    <lineage>
        <taxon>Eukaryota</taxon>
        <taxon>Fungi</taxon>
        <taxon>Dikarya</taxon>
        <taxon>Basidiomycota</taxon>
        <taxon>Pucciniomycotina</taxon>
        <taxon>Microbotryomycetes</taxon>
        <taxon>Microbotryales</taxon>
        <taxon>Microbotryaceae</taxon>
        <taxon>Microbotryum</taxon>
    </lineage>
</organism>
<proteinExistence type="inferred from homology"/>
<evidence type="ECO:0000313" key="3">
    <source>
        <dbReference type="EMBL" id="SCV71338.1"/>
    </source>
</evidence>
<evidence type="ECO:0000256" key="1">
    <source>
        <dbReference type="ARBA" id="ARBA00008308"/>
    </source>
</evidence>
<dbReference type="SUPFAM" id="SSF53335">
    <property type="entry name" value="S-adenosyl-L-methionine-dependent methyltransferases"/>
    <property type="match status" value="1"/>
</dbReference>
<dbReference type="Pfam" id="PF06080">
    <property type="entry name" value="DUF938"/>
    <property type="match status" value="1"/>
</dbReference>